<sequence length="396" mass="45472">PFEQSQTFSAGIITKLEKSNEKLLLSKTMFKVPGSRKKRLLLGIILVTVFFFLLTRLEREEKPTHLDITRGTKKYHFASDKSDAVSELGWNLIIKNATFSHVKNLVSFANGEEYQLTNNFSLSELRNKNSAVNSVADYKIHASYLGDFSELEFSKCMSKVKINQLRKDLIMIFKKWMQVIEKSDVVWWMWYGSLLASVRNQDVNPWEYDADICVSQEFKSLLRSPQFSERAKKLGLVIRTRPGEKCKMLDCNGTPTDKYALCSFCGPIGRMYLPEAEKKTKTGYVDIYLCGYHMKNANEKLSIFNEGTGEAMYKNPQPTTNLDDLFPLHLCSFIELKLPCPRNPLTILEDLFGANLMAPDKICSPSTRSFVDKLNNIRNDGFLLLYYQILKKLYPT</sequence>
<evidence type="ECO:0000313" key="3">
    <source>
        <dbReference type="Proteomes" id="UP001626550"/>
    </source>
</evidence>
<dbReference type="AlphaFoldDB" id="A0ABD2PZD3"/>
<feature type="transmembrane region" description="Helical" evidence="1">
    <location>
        <begin position="40"/>
        <end position="57"/>
    </location>
</feature>
<dbReference type="InterPro" id="IPR052613">
    <property type="entry name" value="LicD_transferase"/>
</dbReference>
<protein>
    <submittedName>
        <fullName evidence="2">Uncharacterized protein</fullName>
    </submittedName>
</protein>
<keyword evidence="1" id="KW-0472">Membrane</keyword>
<organism evidence="2 3">
    <name type="scientific">Cichlidogyrus casuarinus</name>
    <dbReference type="NCBI Taxonomy" id="1844966"/>
    <lineage>
        <taxon>Eukaryota</taxon>
        <taxon>Metazoa</taxon>
        <taxon>Spiralia</taxon>
        <taxon>Lophotrochozoa</taxon>
        <taxon>Platyhelminthes</taxon>
        <taxon>Monogenea</taxon>
        <taxon>Monopisthocotylea</taxon>
        <taxon>Dactylogyridea</taxon>
        <taxon>Ancyrocephalidae</taxon>
        <taxon>Cichlidogyrus</taxon>
    </lineage>
</organism>
<keyword evidence="1" id="KW-0812">Transmembrane</keyword>
<accession>A0ABD2PZD3</accession>
<reference evidence="2 3" key="1">
    <citation type="submission" date="2024-11" db="EMBL/GenBank/DDBJ databases">
        <title>Adaptive evolution of stress response genes in parasites aligns with host niche diversity.</title>
        <authorList>
            <person name="Hahn C."/>
            <person name="Resl P."/>
        </authorList>
    </citation>
    <scope>NUCLEOTIDE SEQUENCE [LARGE SCALE GENOMIC DNA]</scope>
    <source>
        <strain evidence="2">EGGRZ-B1_66</strain>
        <tissue evidence="2">Body</tissue>
    </source>
</reference>
<dbReference type="PANTHER" id="PTHR13627:SF35">
    <property type="entry name" value="LICD FAMILY PROTEIN"/>
    <property type="match status" value="1"/>
</dbReference>
<proteinExistence type="predicted"/>
<evidence type="ECO:0000313" key="2">
    <source>
        <dbReference type="EMBL" id="KAL3312770.1"/>
    </source>
</evidence>
<evidence type="ECO:0000256" key="1">
    <source>
        <dbReference type="SAM" id="Phobius"/>
    </source>
</evidence>
<keyword evidence="3" id="KW-1185">Reference proteome</keyword>
<name>A0ABD2PZD3_9PLAT</name>
<comment type="caution">
    <text evidence="2">The sequence shown here is derived from an EMBL/GenBank/DDBJ whole genome shotgun (WGS) entry which is preliminary data.</text>
</comment>
<dbReference type="EMBL" id="JBJKFK010001558">
    <property type="protein sequence ID" value="KAL3312770.1"/>
    <property type="molecule type" value="Genomic_DNA"/>
</dbReference>
<keyword evidence="1" id="KW-1133">Transmembrane helix</keyword>
<feature type="non-terminal residue" evidence="2">
    <location>
        <position position="1"/>
    </location>
</feature>
<dbReference type="Proteomes" id="UP001626550">
    <property type="component" value="Unassembled WGS sequence"/>
</dbReference>
<gene>
    <name evidence="2" type="ORF">Ciccas_008634</name>
</gene>
<dbReference type="PANTHER" id="PTHR13627">
    <property type="entry name" value="FUKUTIN RELATED PROTEIN"/>
    <property type="match status" value="1"/>
</dbReference>